<proteinExistence type="predicted"/>
<keyword evidence="5" id="KW-1185">Reference proteome</keyword>
<keyword evidence="1" id="KW-0472">Membrane</keyword>
<dbReference type="Proteomes" id="UP000224044">
    <property type="component" value="Unassembled WGS sequence"/>
</dbReference>
<evidence type="ECO:0000313" key="3">
    <source>
        <dbReference type="EMBL" id="QHA17728.1"/>
    </source>
</evidence>
<protein>
    <submittedName>
        <fullName evidence="2">Guanosine-3',5'-bis(Diphosphate) 3'-pyrophosphohydrolase</fullName>
    </submittedName>
</protein>
<reference evidence="2 4" key="1">
    <citation type="submission" date="2017-09" db="EMBL/GenBank/DDBJ databases">
        <title>Large-scale bioinformatics analysis of Bacillus genomes uncovers conserved roles of natural products in bacterial physiology.</title>
        <authorList>
            <consortium name="Agbiome Team Llc"/>
            <person name="Bleich R.M."/>
            <person name="Grubbs K.J."/>
            <person name="Santa Maria K.C."/>
            <person name="Allen S.E."/>
            <person name="Farag S."/>
            <person name="Shank E.A."/>
            <person name="Bowers A."/>
        </authorList>
    </citation>
    <scope>NUCLEOTIDE SEQUENCE [LARGE SCALE GENOMIC DNA]</scope>
    <source>
        <strain evidence="2 4">AFS042148</strain>
    </source>
</reference>
<dbReference type="AlphaFoldDB" id="A0A2B6GSU1"/>
<dbReference type="EMBL" id="NUSY01000006">
    <property type="protein sequence ID" value="PHE15650.1"/>
    <property type="molecule type" value="Genomic_DNA"/>
</dbReference>
<keyword evidence="1" id="KW-1133">Transmembrane helix</keyword>
<organism evidence="2 4">
    <name type="scientific">Bacillus toyonensis</name>
    <dbReference type="NCBI Taxonomy" id="155322"/>
    <lineage>
        <taxon>Bacteria</taxon>
        <taxon>Bacillati</taxon>
        <taxon>Bacillota</taxon>
        <taxon>Bacilli</taxon>
        <taxon>Bacillales</taxon>
        <taxon>Bacillaceae</taxon>
        <taxon>Bacillus</taxon>
        <taxon>Bacillus cereus group</taxon>
    </lineage>
</organism>
<keyword evidence="1" id="KW-0812">Transmembrane</keyword>
<reference evidence="3 5" key="2">
    <citation type="submission" date="2019-12" db="EMBL/GenBank/DDBJ databases">
        <title>Bacillus toyonensis BV-17 genome.</title>
        <authorList>
            <person name="Chen J."/>
        </authorList>
    </citation>
    <scope>NUCLEOTIDE SEQUENCE [LARGE SCALE GENOMIC DNA]</scope>
    <source>
        <strain evidence="3 5">BV-17</strain>
    </source>
</reference>
<feature type="transmembrane region" description="Helical" evidence="1">
    <location>
        <begin position="7"/>
        <end position="28"/>
    </location>
</feature>
<name>A0A2B6GSU1_9BACI</name>
<dbReference type="Proteomes" id="UP000440820">
    <property type="component" value="Chromosome"/>
</dbReference>
<accession>A0A2B6GSU1</accession>
<dbReference type="EMBL" id="CP047044">
    <property type="protein sequence ID" value="QHA17728.1"/>
    <property type="molecule type" value="Genomic_DNA"/>
</dbReference>
<evidence type="ECO:0000313" key="2">
    <source>
        <dbReference type="EMBL" id="PHE15650.1"/>
    </source>
</evidence>
<sequence>MTSKWDTVVLSVTGMPITFTCFMLYAILGNAEKVKSIIVAPSGK</sequence>
<gene>
    <name evidence="2" type="ORF">COF62_06600</name>
    <name evidence="3" type="ORF">GPA05_12125</name>
</gene>
<evidence type="ECO:0000256" key="1">
    <source>
        <dbReference type="SAM" id="Phobius"/>
    </source>
</evidence>
<evidence type="ECO:0000313" key="4">
    <source>
        <dbReference type="Proteomes" id="UP000224044"/>
    </source>
</evidence>
<evidence type="ECO:0000313" key="5">
    <source>
        <dbReference type="Proteomes" id="UP000440820"/>
    </source>
</evidence>